<protein>
    <recommendedName>
        <fullName evidence="2">AAA+ ATPase domain-containing protein</fullName>
    </recommendedName>
</protein>
<sequence>MSSLPEKLTPAEYLEMLRAEQSSPTSPPESTADIIPVNLIGQNGQAADVIAPPPSPPPKPPGEPADASGSDSATDSGDAGDGGATAGSDSVYVNSGRGGVVRKPRRPASEVARGDKHLTELFERVNALLGEREGDEEEPFRPPVPKTLLETGLTAEEIERLVMKYLLQRGAASGREICSQIKLPFAMIEPLLKAWKQEQVLAHKGAAEMGDYIYLITERGRERARRYADECTYFGAAPVSLRDYLRAMEAQSIAHQQATEADLKRAFSDLLISEEMFERLGPAINSGRGMFLFGEPGNGKTSIAERITQCFGKAIWIPRTLGIDGDIIRLFDPGVHEEVTDEAGEGLFDLSGVDQRWVRVVRPTIVAGGELTMAELEVTQNLQTKICEAPLQLKSNCGTLVIDDFGRQTMPVDVLLNRWIVPLEKRYDFLNLPSGKKIQVPFDQLIIFSTNLEPRDLVDGAFLRRIPYKIQVPDPCREHFVKLFEIMAPKMGLVYNEDAVEYLIREHYEKPQRPFRNCQPRDLLLQIRNYCAYREKPKEMTPESFDFAVANYFSVM</sequence>
<dbReference type="OrthoDB" id="9783370at2"/>
<evidence type="ECO:0000313" key="3">
    <source>
        <dbReference type="EMBL" id="QDU37151.1"/>
    </source>
</evidence>
<dbReference type="InterPro" id="IPR003593">
    <property type="entry name" value="AAA+_ATPase"/>
</dbReference>
<dbReference type="KEGG" id="mri:Mal4_14590"/>
<keyword evidence="4" id="KW-1185">Reference proteome</keyword>
<feature type="compositionally biased region" description="Low complexity" evidence="1">
    <location>
        <begin position="64"/>
        <end position="77"/>
    </location>
</feature>
<feature type="region of interest" description="Disordered" evidence="1">
    <location>
        <begin position="1"/>
        <end position="115"/>
    </location>
</feature>
<reference evidence="3 4" key="1">
    <citation type="submission" date="2019-02" db="EMBL/GenBank/DDBJ databases">
        <title>Deep-cultivation of Planctomycetes and their phenomic and genomic characterization uncovers novel biology.</title>
        <authorList>
            <person name="Wiegand S."/>
            <person name="Jogler M."/>
            <person name="Boedeker C."/>
            <person name="Pinto D."/>
            <person name="Vollmers J."/>
            <person name="Rivas-Marin E."/>
            <person name="Kohn T."/>
            <person name="Peeters S.H."/>
            <person name="Heuer A."/>
            <person name="Rast P."/>
            <person name="Oberbeckmann S."/>
            <person name="Bunk B."/>
            <person name="Jeske O."/>
            <person name="Meyerdierks A."/>
            <person name="Storesund J.E."/>
            <person name="Kallscheuer N."/>
            <person name="Luecker S."/>
            <person name="Lage O.M."/>
            <person name="Pohl T."/>
            <person name="Merkel B.J."/>
            <person name="Hornburger P."/>
            <person name="Mueller R.-W."/>
            <person name="Bruemmer F."/>
            <person name="Labrenz M."/>
            <person name="Spormann A.M."/>
            <person name="Op den Camp H."/>
            <person name="Overmann J."/>
            <person name="Amann R."/>
            <person name="Jetten M.S.M."/>
            <person name="Mascher T."/>
            <person name="Medema M.H."/>
            <person name="Devos D.P."/>
            <person name="Kaster A.-K."/>
            <person name="Ovreas L."/>
            <person name="Rohde M."/>
            <person name="Galperin M.Y."/>
            <person name="Jogler C."/>
        </authorList>
    </citation>
    <scope>NUCLEOTIDE SEQUENCE [LARGE SCALE GENOMIC DNA]</scope>
    <source>
        <strain evidence="3 4">Mal4</strain>
    </source>
</reference>
<dbReference type="AlphaFoldDB" id="A0A517Z3V0"/>
<feature type="domain" description="AAA+ ATPase" evidence="2">
    <location>
        <begin position="286"/>
        <end position="476"/>
    </location>
</feature>
<dbReference type="InterPro" id="IPR027417">
    <property type="entry name" value="P-loop_NTPase"/>
</dbReference>
<accession>A0A517Z3V0</accession>
<feature type="compositionally biased region" description="Pro residues" evidence="1">
    <location>
        <begin position="51"/>
        <end position="63"/>
    </location>
</feature>
<evidence type="ECO:0000259" key="2">
    <source>
        <dbReference type="SMART" id="SM00382"/>
    </source>
</evidence>
<feature type="compositionally biased region" description="Low complexity" evidence="1">
    <location>
        <begin position="22"/>
        <end position="31"/>
    </location>
</feature>
<dbReference type="Proteomes" id="UP000320496">
    <property type="component" value="Chromosome"/>
</dbReference>
<proteinExistence type="predicted"/>
<name>A0A517Z3V0_9PLAN</name>
<evidence type="ECO:0000256" key="1">
    <source>
        <dbReference type="SAM" id="MobiDB-lite"/>
    </source>
</evidence>
<gene>
    <name evidence="3" type="ORF">Mal4_14590</name>
</gene>
<dbReference type="SMART" id="SM00382">
    <property type="entry name" value="AAA"/>
    <property type="match status" value="1"/>
</dbReference>
<dbReference type="Gene3D" id="3.40.50.300">
    <property type="entry name" value="P-loop containing nucleotide triphosphate hydrolases"/>
    <property type="match status" value="1"/>
</dbReference>
<organism evidence="3 4">
    <name type="scientific">Maioricimonas rarisocia</name>
    <dbReference type="NCBI Taxonomy" id="2528026"/>
    <lineage>
        <taxon>Bacteria</taxon>
        <taxon>Pseudomonadati</taxon>
        <taxon>Planctomycetota</taxon>
        <taxon>Planctomycetia</taxon>
        <taxon>Planctomycetales</taxon>
        <taxon>Planctomycetaceae</taxon>
        <taxon>Maioricimonas</taxon>
    </lineage>
</organism>
<evidence type="ECO:0000313" key="4">
    <source>
        <dbReference type="Proteomes" id="UP000320496"/>
    </source>
</evidence>
<dbReference type="SUPFAM" id="SSF52540">
    <property type="entry name" value="P-loop containing nucleoside triphosphate hydrolases"/>
    <property type="match status" value="1"/>
</dbReference>
<dbReference type="EMBL" id="CP036275">
    <property type="protein sequence ID" value="QDU37151.1"/>
    <property type="molecule type" value="Genomic_DNA"/>
</dbReference>
<dbReference type="RefSeq" id="WP_145367903.1">
    <property type="nucleotide sequence ID" value="NZ_CP036275.1"/>
</dbReference>